<dbReference type="EMBL" id="REFZ01000005">
    <property type="protein sequence ID" value="RQH00844.1"/>
    <property type="molecule type" value="Genomic_DNA"/>
</dbReference>
<feature type="region of interest" description="Disordered" evidence="1">
    <location>
        <begin position="30"/>
        <end position="60"/>
    </location>
</feature>
<name>A0A3N6MAL5_NATCH</name>
<dbReference type="AlphaFoldDB" id="A0A3N6MAL5"/>
<reference evidence="2 3" key="1">
    <citation type="submission" date="2018-10" db="EMBL/GenBank/DDBJ databases">
        <title>Natrarchaeobius chitinivorans gen. nov., sp. nov., and Natrarchaeobius haloalkaliphilus sp. nov., alkaliphilic, chitin-utilizing haloarchaea from hypersaline alkaline lakes.</title>
        <authorList>
            <person name="Sorokin D.Y."/>
            <person name="Elcheninov A.G."/>
            <person name="Kostrikina N.A."/>
            <person name="Bale N.J."/>
            <person name="Sinninghe Damste J.S."/>
            <person name="Khijniak T.V."/>
            <person name="Kublanov I.V."/>
            <person name="Toshchakov S.V."/>
        </authorList>
    </citation>
    <scope>NUCLEOTIDE SEQUENCE [LARGE SCALE GENOMIC DNA]</scope>
    <source>
        <strain evidence="2 3">AArcht7</strain>
    </source>
</reference>
<accession>A0A3N6MAL5</accession>
<evidence type="ECO:0000313" key="2">
    <source>
        <dbReference type="EMBL" id="RQH00844.1"/>
    </source>
</evidence>
<comment type="caution">
    <text evidence="2">The sequence shown here is derived from an EMBL/GenBank/DDBJ whole genome shotgun (WGS) entry which is preliminary data.</text>
</comment>
<sequence>MEPPAAGVPIAASTTAATAAEAAIAVSSAAPTVAESTTVAANREANPMSSGRETAGATGPDAAELVCDRCGDPVPPERVIRLSSEPCSELANRYAAVSRAYCPDCVAGIGMLGFAVETRARSSARSD</sequence>
<proteinExistence type="predicted"/>
<gene>
    <name evidence="2" type="ORF">EA472_09430</name>
</gene>
<organism evidence="2 3">
    <name type="scientific">Natrarchaeobius chitinivorans</name>
    <dbReference type="NCBI Taxonomy" id="1679083"/>
    <lineage>
        <taxon>Archaea</taxon>
        <taxon>Methanobacteriati</taxon>
        <taxon>Methanobacteriota</taxon>
        <taxon>Stenosarchaea group</taxon>
        <taxon>Halobacteria</taxon>
        <taxon>Halobacteriales</taxon>
        <taxon>Natrialbaceae</taxon>
        <taxon>Natrarchaeobius</taxon>
    </lineage>
</organism>
<protein>
    <submittedName>
        <fullName evidence="2">Uncharacterized protein</fullName>
    </submittedName>
</protein>
<keyword evidence="3" id="KW-1185">Reference proteome</keyword>
<dbReference type="Proteomes" id="UP000281431">
    <property type="component" value="Unassembled WGS sequence"/>
</dbReference>
<evidence type="ECO:0000256" key="1">
    <source>
        <dbReference type="SAM" id="MobiDB-lite"/>
    </source>
</evidence>
<evidence type="ECO:0000313" key="3">
    <source>
        <dbReference type="Proteomes" id="UP000281431"/>
    </source>
</evidence>